<evidence type="ECO:0000259" key="7">
    <source>
        <dbReference type="PROSITE" id="PS00624"/>
    </source>
</evidence>
<dbReference type="PRINTS" id="PR00411">
    <property type="entry name" value="PNDRDTASEI"/>
</dbReference>
<dbReference type="SUPFAM" id="SSF54373">
    <property type="entry name" value="FAD-linked reductases, C-terminal domain"/>
    <property type="match status" value="1"/>
</dbReference>
<dbReference type="Pfam" id="PF05199">
    <property type="entry name" value="GMC_oxred_C"/>
    <property type="match status" value="1"/>
</dbReference>
<evidence type="ECO:0000256" key="6">
    <source>
        <dbReference type="SAM" id="SignalP"/>
    </source>
</evidence>
<dbReference type="EMBL" id="MCFA01000031">
    <property type="protein sequence ID" value="ORY14693.1"/>
    <property type="molecule type" value="Genomic_DNA"/>
</dbReference>
<dbReference type="PIRSF" id="PIRSF000137">
    <property type="entry name" value="Alcohol_oxidase"/>
    <property type="match status" value="1"/>
</dbReference>
<feature type="domain" description="Glucose-methanol-choline oxidoreductase N-terminal" evidence="7">
    <location>
        <begin position="283"/>
        <end position="297"/>
    </location>
</feature>
<evidence type="ECO:0000256" key="4">
    <source>
        <dbReference type="ARBA" id="ARBA00023002"/>
    </source>
</evidence>
<evidence type="ECO:0000256" key="2">
    <source>
        <dbReference type="ARBA" id="ARBA00022630"/>
    </source>
</evidence>
<dbReference type="AlphaFoldDB" id="A0A1Y1ZWQ0"/>
<dbReference type="PROSITE" id="PS00624">
    <property type="entry name" value="GMC_OXRED_2"/>
    <property type="match status" value="1"/>
</dbReference>
<keyword evidence="2" id="KW-0285">Flavoprotein</keyword>
<comment type="similarity">
    <text evidence="1">Belongs to the GMC oxidoreductase family.</text>
</comment>
<dbReference type="GO" id="GO:0071949">
    <property type="term" value="F:FAD binding"/>
    <property type="evidence" value="ECO:0007669"/>
    <property type="project" value="InterPro"/>
</dbReference>
<keyword evidence="4" id="KW-0560">Oxidoreductase</keyword>
<dbReference type="STRING" id="1231657.A0A1Y1ZWQ0"/>
<dbReference type="InterPro" id="IPR002938">
    <property type="entry name" value="FAD-bd"/>
</dbReference>
<feature type="signal peptide" evidence="6">
    <location>
        <begin position="1"/>
        <end position="19"/>
    </location>
</feature>
<dbReference type="OrthoDB" id="413885at2759"/>
<dbReference type="PANTHER" id="PTHR47190:SF1">
    <property type="entry name" value="GLUCOSE-METHANOL-CHOLINE OXIDOREDUCTASE N-TERMINAL DOMAIN-CONTAINING PROTEIN"/>
    <property type="match status" value="1"/>
</dbReference>
<protein>
    <recommendedName>
        <fullName evidence="7">Glucose-methanol-choline oxidoreductase N-terminal domain-containing protein</fullName>
    </recommendedName>
</protein>
<dbReference type="Pfam" id="PF00732">
    <property type="entry name" value="GMC_oxred_N"/>
    <property type="match status" value="1"/>
</dbReference>
<reference evidence="8 9" key="1">
    <citation type="submission" date="2016-07" db="EMBL/GenBank/DDBJ databases">
        <title>Pervasive Adenine N6-methylation of Active Genes in Fungi.</title>
        <authorList>
            <consortium name="DOE Joint Genome Institute"/>
            <person name="Mondo S.J."/>
            <person name="Dannebaum R.O."/>
            <person name="Kuo R.C."/>
            <person name="Labutti K."/>
            <person name="Haridas S."/>
            <person name="Kuo A."/>
            <person name="Salamov A."/>
            <person name="Ahrendt S.R."/>
            <person name="Lipzen A."/>
            <person name="Sullivan W."/>
            <person name="Andreopoulos W.B."/>
            <person name="Clum A."/>
            <person name="Lindquist E."/>
            <person name="Daum C."/>
            <person name="Ramamoorthy G.K."/>
            <person name="Gryganskyi A."/>
            <person name="Culley D."/>
            <person name="Magnuson J.K."/>
            <person name="James T.Y."/>
            <person name="O'Malley M.A."/>
            <person name="Stajich J.E."/>
            <person name="Spatafora J.W."/>
            <person name="Visel A."/>
            <person name="Grigoriev I.V."/>
        </authorList>
    </citation>
    <scope>NUCLEOTIDE SEQUENCE [LARGE SCALE GENOMIC DNA]</scope>
    <source>
        <strain evidence="8 9">CBS 115471</strain>
    </source>
</reference>
<dbReference type="InterPro" id="IPR053208">
    <property type="entry name" value="GMC_Oxidoreductase_CD"/>
</dbReference>
<dbReference type="InterPro" id="IPR036188">
    <property type="entry name" value="FAD/NAD-bd_sf"/>
</dbReference>
<comment type="cofactor">
    <cofactor evidence="5">
        <name>FAD</name>
        <dbReference type="ChEBI" id="CHEBI:57692"/>
    </cofactor>
</comment>
<evidence type="ECO:0000256" key="5">
    <source>
        <dbReference type="PIRSR" id="PIRSR000137-2"/>
    </source>
</evidence>
<gene>
    <name evidence="8" type="ORF">BCR34DRAFT_534040</name>
</gene>
<sequence length="555" mass="60004">MRTFFLETILVGLFTYGAASPTPRSTTTRLESDWDVIIVGAGPAGIVVADRMSEAGKRTLLLEQGGPSYYVTGGRDRPHWLNGTKLSRVDVPGLYKSIFAGNENLTCGALLNAYCGCTVGGSTAINAGLLFQPPASDFDLYFPENWKSVDVQDAIAKLRAKQPFTDNPSEDGIRYLQSGYTAAREWIVDGAGYEDVQFNSVPDQKTKVFGHPEFNYVGGQRSGPTKTYLQSALQRPNFQLMIGARVTHVLRDGDHATGVSAIINSTEITFSLCSQGRVILSGGSLFTPQLLMKSGIGDPSALMNLSQNGLLDLPPSSWINNTAVGDKLFDNPNTFIELSSPSISSYVYSYNNPPIQDRDLYLQNRSGPFTFASETGAFWNTIAYAGEITGVQGTIDSSGSNDFTDNNTITLNVYGTSGMRSLGRVVLDKNGTPGPNANFFYSDAENRDAQDVATFIHDIFQALPTSLTPQNIPRNISMADLVEYVSTPSPYAAQQVQHWSSSCRLGTCVDTNTQVIGMQNLFVVDSSIVPPLTTNPVFGIMIAAERASELILALG</sequence>
<dbReference type="InterPro" id="IPR012132">
    <property type="entry name" value="GMC_OxRdtase"/>
</dbReference>
<dbReference type="Proteomes" id="UP000193144">
    <property type="component" value="Unassembled WGS sequence"/>
</dbReference>
<keyword evidence="9" id="KW-1185">Reference proteome</keyword>
<dbReference type="SUPFAM" id="SSF51905">
    <property type="entry name" value="FAD/NAD(P)-binding domain"/>
    <property type="match status" value="1"/>
</dbReference>
<dbReference type="InterPro" id="IPR007867">
    <property type="entry name" value="GMC_OxRtase_C"/>
</dbReference>
<dbReference type="Pfam" id="PF01494">
    <property type="entry name" value="FAD_binding_3"/>
    <property type="match status" value="1"/>
</dbReference>
<comment type="caution">
    <text evidence="8">The sequence shown here is derived from an EMBL/GenBank/DDBJ whole genome shotgun (WGS) entry which is preliminary data.</text>
</comment>
<accession>A0A1Y1ZWQ0</accession>
<name>A0A1Y1ZWQ0_9PLEO</name>
<organism evidence="8 9">
    <name type="scientific">Clohesyomyces aquaticus</name>
    <dbReference type="NCBI Taxonomy" id="1231657"/>
    <lineage>
        <taxon>Eukaryota</taxon>
        <taxon>Fungi</taxon>
        <taxon>Dikarya</taxon>
        <taxon>Ascomycota</taxon>
        <taxon>Pezizomycotina</taxon>
        <taxon>Dothideomycetes</taxon>
        <taxon>Pleosporomycetidae</taxon>
        <taxon>Pleosporales</taxon>
        <taxon>Lindgomycetaceae</taxon>
        <taxon>Clohesyomyces</taxon>
    </lineage>
</organism>
<dbReference type="PANTHER" id="PTHR47190">
    <property type="entry name" value="DEHYDROGENASE, PUTATIVE-RELATED"/>
    <property type="match status" value="1"/>
</dbReference>
<keyword evidence="3 5" id="KW-0274">FAD</keyword>
<proteinExistence type="inferred from homology"/>
<feature type="binding site" evidence="5">
    <location>
        <position position="246"/>
    </location>
    <ligand>
        <name>FAD</name>
        <dbReference type="ChEBI" id="CHEBI:57692"/>
    </ligand>
</feature>
<evidence type="ECO:0000256" key="3">
    <source>
        <dbReference type="ARBA" id="ARBA00022827"/>
    </source>
</evidence>
<dbReference type="Gene3D" id="3.50.50.60">
    <property type="entry name" value="FAD/NAD(P)-binding domain"/>
    <property type="match status" value="1"/>
</dbReference>
<feature type="chain" id="PRO_5012530841" description="Glucose-methanol-choline oxidoreductase N-terminal domain-containing protein" evidence="6">
    <location>
        <begin position="20"/>
        <end position="555"/>
    </location>
</feature>
<evidence type="ECO:0000313" key="8">
    <source>
        <dbReference type="EMBL" id="ORY14693.1"/>
    </source>
</evidence>
<keyword evidence="6" id="KW-0732">Signal</keyword>
<evidence type="ECO:0000256" key="1">
    <source>
        <dbReference type="ARBA" id="ARBA00010790"/>
    </source>
</evidence>
<dbReference type="InterPro" id="IPR000172">
    <property type="entry name" value="GMC_OxRdtase_N"/>
</dbReference>
<dbReference type="GO" id="GO:0016614">
    <property type="term" value="F:oxidoreductase activity, acting on CH-OH group of donors"/>
    <property type="evidence" value="ECO:0007669"/>
    <property type="project" value="InterPro"/>
</dbReference>
<dbReference type="Gene3D" id="3.30.410.10">
    <property type="entry name" value="Cholesterol Oxidase, domain 2"/>
    <property type="match status" value="1"/>
</dbReference>
<evidence type="ECO:0000313" key="9">
    <source>
        <dbReference type="Proteomes" id="UP000193144"/>
    </source>
</evidence>